<dbReference type="Gene3D" id="1.25.40.20">
    <property type="entry name" value="Ankyrin repeat-containing domain"/>
    <property type="match status" value="1"/>
</dbReference>
<proteinExistence type="predicted"/>
<gene>
    <name evidence="1" type="ORF">J5N97_004008</name>
</gene>
<name>A0A9D5HRP7_9LILI</name>
<organism evidence="1 2">
    <name type="scientific">Dioscorea zingiberensis</name>
    <dbReference type="NCBI Taxonomy" id="325984"/>
    <lineage>
        <taxon>Eukaryota</taxon>
        <taxon>Viridiplantae</taxon>
        <taxon>Streptophyta</taxon>
        <taxon>Embryophyta</taxon>
        <taxon>Tracheophyta</taxon>
        <taxon>Spermatophyta</taxon>
        <taxon>Magnoliopsida</taxon>
        <taxon>Liliopsida</taxon>
        <taxon>Dioscoreales</taxon>
        <taxon>Dioscoreaceae</taxon>
        <taxon>Dioscorea</taxon>
    </lineage>
</organism>
<protein>
    <submittedName>
        <fullName evidence="1">Uncharacterized protein</fullName>
    </submittedName>
</protein>
<keyword evidence="2" id="KW-1185">Reference proteome</keyword>
<evidence type="ECO:0000313" key="1">
    <source>
        <dbReference type="EMBL" id="KAJ0985652.1"/>
    </source>
</evidence>
<dbReference type="Proteomes" id="UP001085076">
    <property type="component" value="Miscellaneous, Linkage group lg01"/>
</dbReference>
<dbReference type="SUPFAM" id="SSF48403">
    <property type="entry name" value="Ankyrin repeat"/>
    <property type="match status" value="1"/>
</dbReference>
<dbReference type="InterPro" id="IPR036770">
    <property type="entry name" value="Ankyrin_rpt-contain_sf"/>
</dbReference>
<reference evidence="1" key="2">
    <citation type="journal article" date="2022" name="Hortic Res">
        <title>The genome of Dioscorea zingiberensis sheds light on the biosynthesis, origin and evolution of the medicinally important diosgenin saponins.</title>
        <authorList>
            <person name="Li Y."/>
            <person name="Tan C."/>
            <person name="Li Z."/>
            <person name="Guo J."/>
            <person name="Li S."/>
            <person name="Chen X."/>
            <person name="Wang C."/>
            <person name="Dai X."/>
            <person name="Yang H."/>
            <person name="Song W."/>
            <person name="Hou L."/>
            <person name="Xu J."/>
            <person name="Tong Z."/>
            <person name="Xu A."/>
            <person name="Yuan X."/>
            <person name="Wang W."/>
            <person name="Yang Q."/>
            <person name="Chen L."/>
            <person name="Sun Z."/>
            <person name="Wang K."/>
            <person name="Pan B."/>
            <person name="Chen J."/>
            <person name="Bao Y."/>
            <person name="Liu F."/>
            <person name="Qi X."/>
            <person name="Gang D.R."/>
            <person name="Wen J."/>
            <person name="Li J."/>
        </authorList>
    </citation>
    <scope>NUCLEOTIDE SEQUENCE</scope>
    <source>
        <strain evidence="1">Dzin_1.0</strain>
    </source>
</reference>
<accession>A0A9D5HRP7</accession>
<comment type="caution">
    <text evidence="1">The sequence shown here is derived from an EMBL/GenBank/DDBJ whole genome shotgun (WGS) entry which is preliminary data.</text>
</comment>
<dbReference type="AlphaFoldDB" id="A0A9D5HRP7"/>
<dbReference type="EMBL" id="JAGGNH010000001">
    <property type="protein sequence ID" value="KAJ0985652.1"/>
    <property type="molecule type" value="Genomic_DNA"/>
</dbReference>
<reference evidence="1" key="1">
    <citation type="submission" date="2021-03" db="EMBL/GenBank/DDBJ databases">
        <authorList>
            <person name="Li Z."/>
            <person name="Yang C."/>
        </authorList>
    </citation>
    <scope>NUCLEOTIDE SEQUENCE</scope>
    <source>
        <strain evidence="1">Dzin_1.0</strain>
        <tissue evidence="1">Leaf</tissue>
    </source>
</reference>
<sequence>MLIEPNQLKLHPHPHDCPWIQKEVFHCGKQYFGSYETVIQLLIDNGADLSMGDMGQFACIAAEKNSLELLEDIVRFGGNVTFPRKDGGTHCSGHLAVCNGKC</sequence>
<evidence type="ECO:0000313" key="2">
    <source>
        <dbReference type="Proteomes" id="UP001085076"/>
    </source>
</evidence>
<dbReference type="OrthoDB" id="426293at2759"/>